<dbReference type="GO" id="GO:0000155">
    <property type="term" value="F:phosphorelay sensor kinase activity"/>
    <property type="evidence" value="ECO:0007669"/>
    <property type="project" value="InterPro"/>
</dbReference>
<dbReference type="Gene3D" id="3.30.450.40">
    <property type="match status" value="2"/>
</dbReference>
<dbReference type="Proteomes" id="UP000440096">
    <property type="component" value="Unassembled WGS sequence"/>
</dbReference>
<dbReference type="SUPFAM" id="SSF55781">
    <property type="entry name" value="GAF domain-like"/>
    <property type="match status" value="2"/>
</dbReference>
<reference evidence="5 6" key="1">
    <citation type="submission" date="2019-11" db="EMBL/GenBank/DDBJ databases">
        <title>Draft genome of Amycolatopsis RM579.</title>
        <authorList>
            <person name="Duangmal K."/>
            <person name="Mingma R."/>
        </authorList>
    </citation>
    <scope>NUCLEOTIDE SEQUENCE [LARGE SCALE GENOMIC DNA]</scope>
    <source>
        <strain evidence="5 6">RM579</strain>
    </source>
</reference>
<dbReference type="GO" id="GO:0046983">
    <property type="term" value="F:protein dimerization activity"/>
    <property type="evidence" value="ECO:0007669"/>
    <property type="project" value="InterPro"/>
</dbReference>
<dbReference type="InterPro" id="IPR029016">
    <property type="entry name" value="GAF-like_dom_sf"/>
</dbReference>
<evidence type="ECO:0000256" key="2">
    <source>
        <dbReference type="ARBA" id="ARBA00022777"/>
    </source>
</evidence>
<evidence type="ECO:0000313" key="5">
    <source>
        <dbReference type="EMBL" id="MTD59437.1"/>
    </source>
</evidence>
<evidence type="ECO:0000259" key="4">
    <source>
        <dbReference type="SMART" id="SM00065"/>
    </source>
</evidence>
<dbReference type="RefSeq" id="WP_154761477.1">
    <property type="nucleotide sequence ID" value="NZ_WMBA01000104.1"/>
</dbReference>
<dbReference type="Gene3D" id="1.20.5.1930">
    <property type="match status" value="1"/>
</dbReference>
<dbReference type="OrthoDB" id="5241249at2"/>
<dbReference type="Pfam" id="PF07730">
    <property type="entry name" value="HisKA_3"/>
    <property type="match status" value="1"/>
</dbReference>
<dbReference type="PANTHER" id="PTHR24421">
    <property type="entry name" value="NITRATE/NITRITE SENSOR PROTEIN NARX-RELATED"/>
    <property type="match status" value="1"/>
</dbReference>
<keyword evidence="3" id="KW-0902">Two-component regulatory system</keyword>
<name>A0A6N7ZCU8_9PSEU</name>
<dbReference type="InterPro" id="IPR036890">
    <property type="entry name" value="HATPase_C_sf"/>
</dbReference>
<proteinExistence type="predicted"/>
<dbReference type="AlphaFoldDB" id="A0A6N7ZCU8"/>
<gene>
    <name evidence="5" type="ORF">GKO32_36460</name>
</gene>
<dbReference type="GO" id="GO:0016020">
    <property type="term" value="C:membrane"/>
    <property type="evidence" value="ECO:0007669"/>
    <property type="project" value="InterPro"/>
</dbReference>
<dbReference type="Pfam" id="PF13185">
    <property type="entry name" value="GAF_2"/>
    <property type="match status" value="1"/>
</dbReference>
<dbReference type="Gene3D" id="3.30.565.10">
    <property type="entry name" value="Histidine kinase-like ATPase, C-terminal domain"/>
    <property type="match status" value="1"/>
</dbReference>
<comment type="caution">
    <text evidence="5">The sequence shown here is derived from an EMBL/GenBank/DDBJ whole genome shotgun (WGS) entry which is preliminary data.</text>
</comment>
<dbReference type="EMBL" id="WMBA01000104">
    <property type="protein sequence ID" value="MTD59437.1"/>
    <property type="molecule type" value="Genomic_DNA"/>
</dbReference>
<dbReference type="SUPFAM" id="SSF55874">
    <property type="entry name" value="ATPase domain of HSP90 chaperone/DNA topoisomerase II/histidine kinase"/>
    <property type="match status" value="1"/>
</dbReference>
<dbReference type="InterPro" id="IPR050482">
    <property type="entry name" value="Sensor_HK_TwoCompSys"/>
</dbReference>
<evidence type="ECO:0000313" key="6">
    <source>
        <dbReference type="Proteomes" id="UP000440096"/>
    </source>
</evidence>
<dbReference type="InterPro" id="IPR011712">
    <property type="entry name" value="Sig_transdc_His_kin_sub3_dim/P"/>
</dbReference>
<keyword evidence="1" id="KW-0808">Transferase</keyword>
<feature type="domain" description="GAF" evidence="4">
    <location>
        <begin position="149"/>
        <end position="305"/>
    </location>
</feature>
<dbReference type="InterPro" id="IPR003018">
    <property type="entry name" value="GAF"/>
</dbReference>
<sequence>MTEAGARALLDAVVGVAGQLLLPDVLRHTVDSARELTCARYGVLAEVLPGNRLGKVVEAGDSRPYAGPDELPAGPGTLAVPVHLDGGEYGRLCVTGGDFTDWDREQLETLAAAAGIGIGNADRHERALRRERWRDASHEVTFALLNGQDSTTTLHTIADRARVVADASGGAVALPSDTDPDTLVFEVIASPFPEYKRLLGAIVPKEGTASGVAYTSGKPVVVSQYGGHAAVQQANSGLDIPETIKHLDSAIAVPLIVGTETLGVLLVVRFRDRDPFSEAEVELVRDFAAHAALAIEFARAAEDRRRLVVFEERDRIARDLHDLVIQRLFAIGLGLEGLGRLATKPEVATQLTGFVRDLDRTIRDVRNSIFSLQEPAEPHGGVRSDLLRMAQDSTRLLGFEPRVSFDGPLDAAVTGPVRGDLLATIREALSNVARHAGAGSVSIEVDVDRDGRHLSLTVVDDGVGFPAESVRADGLDAVRRRAERWHGALIVEPRAEGGTKLAWTAVLSG</sequence>
<accession>A0A6N7ZCU8</accession>
<dbReference type="Pfam" id="PF02518">
    <property type="entry name" value="HATPase_c"/>
    <property type="match status" value="1"/>
</dbReference>
<evidence type="ECO:0000256" key="3">
    <source>
        <dbReference type="ARBA" id="ARBA00023012"/>
    </source>
</evidence>
<dbReference type="CDD" id="cd16917">
    <property type="entry name" value="HATPase_UhpB-NarQ-NarX-like"/>
    <property type="match status" value="1"/>
</dbReference>
<keyword evidence="2" id="KW-0418">Kinase</keyword>
<dbReference type="InterPro" id="IPR003594">
    <property type="entry name" value="HATPase_dom"/>
</dbReference>
<evidence type="ECO:0000256" key="1">
    <source>
        <dbReference type="ARBA" id="ARBA00022679"/>
    </source>
</evidence>
<dbReference type="PANTHER" id="PTHR24421:SF56">
    <property type="entry name" value="OXYGEN SENSOR HISTIDINE KINASE RESPONSE REGULATOR DOST"/>
    <property type="match status" value="1"/>
</dbReference>
<organism evidence="5 6">
    <name type="scientific">Amycolatopsis pithecellobii</name>
    <dbReference type="NCBI Taxonomy" id="664692"/>
    <lineage>
        <taxon>Bacteria</taxon>
        <taxon>Bacillati</taxon>
        <taxon>Actinomycetota</taxon>
        <taxon>Actinomycetes</taxon>
        <taxon>Pseudonocardiales</taxon>
        <taxon>Pseudonocardiaceae</taxon>
        <taxon>Amycolatopsis</taxon>
    </lineage>
</organism>
<dbReference type="SMART" id="SM00065">
    <property type="entry name" value="GAF"/>
    <property type="match status" value="1"/>
</dbReference>
<protein>
    <submittedName>
        <fullName evidence="5">GAF domain-containing protein</fullName>
    </submittedName>
</protein>
<keyword evidence="6" id="KW-1185">Reference proteome</keyword>